<sequence>MFKIFVHNIISSRLSEVYEITFQVRILEILKENILVIDHGNNEKWANIIDKKRNTFKFDILGI</sequence>
<protein>
    <submittedName>
        <fullName evidence="1">Uncharacterized protein</fullName>
    </submittedName>
</protein>
<evidence type="ECO:0000313" key="1">
    <source>
        <dbReference type="EMBL" id="KKN60374.1"/>
    </source>
</evidence>
<name>A0A0F9RZX3_9ZZZZ</name>
<dbReference type="AlphaFoldDB" id="A0A0F9RZX3"/>
<comment type="caution">
    <text evidence="1">The sequence shown here is derived from an EMBL/GenBank/DDBJ whole genome shotgun (WGS) entry which is preliminary data.</text>
</comment>
<feature type="non-terminal residue" evidence="1">
    <location>
        <position position="63"/>
    </location>
</feature>
<reference evidence="1" key="1">
    <citation type="journal article" date="2015" name="Nature">
        <title>Complex archaea that bridge the gap between prokaryotes and eukaryotes.</title>
        <authorList>
            <person name="Spang A."/>
            <person name="Saw J.H."/>
            <person name="Jorgensen S.L."/>
            <person name="Zaremba-Niedzwiedzka K."/>
            <person name="Martijn J."/>
            <person name="Lind A.E."/>
            <person name="van Eijk R."/>
            <person name="Schleper C."/>
            <person name="Guy L."/>
            <person name="Ettema T.J."/>
        </authorList>
    </citation>
    <scope>NUCLEOTIDE SEQUENCE</scope>
</reference>
<gene>
    <name evidence="1" type="ORF">LCGC14_0532880</name>
</gene>
<organism evidence="1">
    <name type="scientific">marine sediment metagenome</name>
    <dbReference type="NCBI Taxonomy" id="412755"/>
    <lineage>
        <taxon>unclassified sequences</taxon>
        <taxon>metagenomes</taxon>
        <taxon>ecological metagenomes</taxon>
    </lineage>
</organism>
<accession>A0A0F9RZX3</accession>
<proteinExistence type="predicted"/>
<dbReference type="EMBL" id="LAZR01000698">
    <property type="protein sequence ID" value="KKN60374.1"/>
    <property type="molecule type" value="Genomic_DNA"/>
</dbReference>